<gene>
    <name evidence="1" type="ORF">RhiirC2_671390</name>
</gene>
<organism evidence="1 2">
    <name type="scientific">Rhizophagus irregularis</name>
    <dbReference type="NCBI Taxonomy" id="588596"/>
    <lineage>
        <taxon>Eukaryota</taxon>
        <taxon>Fungi</taxon>
        <taxon>Fungi incertae sedis</taxon>
        <taxon>Mucoromycota</taxon>
        <taxon>Glomeromycotina</taxon>
        <taxon>Glomeromycetes</taxon>
        <taxon>Glomerales</taxon>
        <taxon>Glomeraceae</taxon>
        <taxon>Rhizophagus</taxon>
    </lineage>
</organism>
<reference evidence="1 2" key="2">
    <citation type="submission" date="2017-10" db="EMBL/GenBank/DDBJ databases">
        <title>Extensive intraspecific genome diversity in a model arbuscular mycorrhizal fungus.</title>
        <authorList>
            <person name="Chen E.C.H."/>
            <person name="Morin E."/>
            <person name="Baudet D."/>
            <person name="Noel J."/>
            <person name="Ndikumana S."/>
            <person name="Charron P."/>
            <person name="St-Onge C."/>
            <person name="Giorgi J."/>
            <person name="Grigoriev I.V."/>
            <person name="Roux C."/>
            <person name="Martin F.M."/>
            <person name="Corradi N."/>
        </authorList>
    </citation>
    <scope>NUCLEOTIDE SEQUENCE [LARGE SCALE GENOMIC DNA]</scope>
    <source>
        <strain evidence="1 2">C2</strain>
    </source>
</reference>
<accession>A0A2N1M6E0</accession>
<protein>
    <submittedName>
        <fullName evidence="1">Uncharacterized protein</fullName>
    </submittedName>
</protein>
<sequence length="86" mass="10013">NRTESGARHLSLGIDTVRYGQLYLLAYQDKHTLLKHNILNVDKQDDGVAYRMFHSDNLLQIIQAENISDMIRLFIYLFVLGKLSYI</sequence>
<dbReference type="Proteomes" id="UP000233469">
    <property type="component" value="Unassembled WGS sequence"/>
</dbReference>
<comment type="caution">
    <text evidence="1">The sequence shown here is derived from an EMBL/GenBank/DDBJ whole genome shotgun (WGS) entry which is preliminary data.</text>
</comment>
<reference evidence="1 2" key="1">
    <citation type="submission" date="2016-04" db="EMBL/GenBank/DDBJ databases">
        <title>Genome analyses suggest a sexual origin of heterokaryosis in a supposedly ancient asexual fungus.</title>
        <authorList>
            <person name="Ropars J."/>
            <person name="Sedzielewska K."/>
            <person name="Noel J."/>
            <person name="Charron P."/>
            <person name="Farinelli L."/>
            <person name="Marton T."/>
            <person name="Kruger M."/>
            <person name="Pelin A."/>
            <person name="Brachmann A."/>
            <person name="Corradi N."/>
        </authorList>
    </citation>
    <scope>NUCLEOTIDE SEQUENCE [LARGE SCALE GENOMIC DNA]</scope>
    <source>
        <strain evidence="1 2">C2</strain>
    </source>
</reference>
<feature type="non-terminal residue" evidence="1">
    <location>
        <position position="1"/>
    </location>
</feature>
<evidence type="ECO:0000313" key="1">
    <source>
        <dbReference type="EMBL" id="PKK57202.1"/>
    </source>
</evidence>
<dbReference type="EMBL" id="LLXL01004646">
    <property type="protein sequence ID" value="PKK57202.1"/>
    <property type="molecule type" value="Genomic_DNA"/>
</dbReference>
<name>A0A2N1M6E0_9GLOM</name>
<proteinExistence type="predicted"/>
<evidence type="ECO:0000313" key="2">
    <source>
        <dbReference type="Proteomes" id="UP000233469"/>
    </source>
</evidence>
<dbReference type="VEuPathDB" id="FungiDB:FUN_006528"/>
<dbReference type="AlphaFoldDB" id="A0A2N1M6E0"/>